<evidence type="ECO:0000256" key="19">
    <source>
        <dbReference type="HAMAP-Rule" id="MF_00719"/>
    </source>
</evidence>
<name>A0A8J7RX25_9EURY</name>
<evidence type="ECO:0000256" key="13">
    <source>
        <dbReference type="ARBA" id="ARBA00023136"/>
    </source>
</evidence>
<evidence type="ECO:0000256" key="14">
    <source>
        <dbReference type="ARBA" id="ARBA00025228"/>
    </source>
</evidence>
<keyword evidence="11 19" id="KW-0460">Magnesium</keyword>
<evidence type="ECO:0000256" key="11">
    <source>
        <dbReference type="ARBA" id="ARBA00022842"/>
    </source>
</evidence>
<evidence type="ECO:0000256" key="7">
    <source>
        <dbReference type="ARBA" id="ARBA00022475"/>
    </source>
</evidence>
<comment type="caution">
    <text evidence="20">The sequence shown here is derived from an EMBL/GenBank/DDBJ whole genome shotgun (WGS) entry which is preliminary data.</text>
</comment>
<dbReference type="GO" id="GO:0005886">
    <property type="term" value="C:plasma membrane"/>
    <property type="evidence" value="ECO:0007669"/>
    <property type="project" value="UniProtKB-SubCell"/>
</dbReference>
<evidence type="ECO:0000256" key="18">
    <source>
        <dbReference type="ARBA" id="ARBA00049504"/>
    </source>
</evidence>
<comment type="similarity">
    <text evidence="4 19">Belongs to the CobS family.</text>
</comment>
<dbReference type="GO" id="GO:0008818">
    <property type="term" value="F:cobalamin 5'-phosphate synthase activity"/>
    <property type="evidence" value="ECO:0007669"/>
    <property type="project" value="UniProtKB-UniRule"/>
</dbReference>
<evidence type="ECO:0000313" key="21">
    <source>
        <dbReference type="Proteomes" id="UP000770586"/>
    </source>
</evidence>
<keyword evidence="21" id="KW-1185">Reference proteome</keyword>
<keyword evidence="7 19" id="KW-1003">Cell membrane</keyword>
<keyword evidence="12 19" id="KW-1133">Transmembrane helix</keyword>
<sequence>MTVAALRGALGFLTRLPVGRDEDAFEAFAGAPWTFPVVGYLVGGVVSLPVAAGANGTIPAPTAAFATVCVVYGATGITHLDGVADLGDAAVVHGGPDDRRAVLRDSALGVGGTAALALVILGLATGALAVVSAGGSGGTGGLSPTGGAAGVAPTGGVRAAVGLVVAAEVGARAATAALVCVGDAAHEGLGSSLTGRVGPSALLPVVALAAPAALGAWPRLLPGAVALLAAAAVGVAVRRWARARLGGVSGDVLGATTEIARVAALHAGVIAWTLS</sequence>
<proteinExistence type="inferred from homology"/>
<feature type="transmembrane region" description="Helical" evidence="19">
    <location>
        <begin position="220"/>
        <end position="237"/>
    </location>
</feature>
<gene>
    <name evidence="19" type="primary">cobS</name>
    <name evidence="20" type="ORF">J2744_002298</name>
</gene>
<comment type="catalytic activity">
    <reaction evidence="18 19">
        <text>alpha-ribazole 5'-phosphate + adenosylcob(III)inamide-GDP = adenosylcob(III)alamin 5'-phosphate + GMP + H(+)</text>
        <dbReference type="Rhea" id="RHEA:23560"/>
        <dbReference type="ChEBI" id="CHEBI:15378"/>
        <dbReference type="ChEBI" id="CHEBI:57918"/>
        <dbReference type="ChEBI" id="CHEBI:58115"/>
        <dbReference type="ChEBI" id="CHEBI:60487"/>
        <dbReference type="ChEBI" id="CHEBI:60493"/>
        <dbReference type="EC" id="2.7.8.26"/>
    </reaction>
</comment>
<evidence type="ECO:0000256" key="10">
    <source>
        <dbReference type="ARBA" id="ARBA00022692"/>
    </source>
</evidence>
<dbReference type="PANTHER" id="PTHR34148:SF1">
    <property type="entry name" value="ADENOSYLCOBINAMIDE-GDP RIBAZOLETRANSFERASE"/>
    <property type="match status" value="1"/>
</dbReference>
<organism evidence="20 21">
    <name type="scientific">Halorubrum trapanicum</name>
    <dbReference type="NCBI Taxonomy" id="29284"/>
    <lineage>
        <taxon>Archaea</taxon>
        <taxon>Methanobacteriati</taxon>
        <taxon>Methanobacteriota</taxon>
        <taxon>Stenosarchaea group</taxon>
        <taxon>Halobacteria</taxon>
        <taxon>Halobacteriales</taxon>
        <taxon>Haloferacaceae</taxon>
        <taxon>Halorubrum</taxon>
    </lineage>
</organism>
<dbReference type="GO" id="GO:0009236">
    <property type="term" value="P:cobalamin biosynthetic process"/>
    <property type="evidence" value="ECO:0007669"/>
    <property type="project" value="UniProtKB-UniRule"/>
</dbReference>
<dbReference type="EC" id="2.7.8.26" evidence="5 19"/>
<evidence type="ECO:0000256" key="1">
    <source>
        <dbReference type="ARBA" id="ARBA00001946"/>
    </source>
</evidence>
<protein>
    <recommendedName>
        <fullName evidence="6 19">Adenosylcobinamide-GDP ribazoletransferase</fullName>
        <ecNumber evidence="5 19">2.7.8.26</ecNumber>
    </recommendedName>
    <alternativeName>
        <fullName evidence="16 19">Cobalamin synthase</fullName>
    </alternativeName>
    <alternativeName>
        <fullName evidence="15 19">Cobalamin-5'-phosphate synthase</fullName>
    </alternativeName>
</protein>
<dbReference type="AlphaFoldDB" id="A0A8J7RX25"/>
<dbReference type="InterPro" id="IPR003805">
    <property type="entry name" value="CobS"/>
</dbReference>
<dbReference type="Pfam" id="PF02654">
    <property type="entry name" value="CobS"/>
    <property type="match status" value="1"/>
</dbReference>
<keyword evidence="9 19" id="KW-0808">Transferase</keyword>
<dbReference type="HAMAP" id="MF_00719">
    <property type="entry name" value="CobS"/>
    <property type="match status" value="1"/>
</dbReference>
<dbReference type="UniPathway" id="UPA00148">
    <property type="reaction ID" value="UER00238"/>
</dbReference>
<comment type="function">
    <text evidence="14 19">Joins adenosylcobinamide-GDP and alpha-ribazole to generate adenosylcobalamin (Ado-cobalamin). Also synthesizes adenosylcobalamin 5'-phosphate from adenosylcobinamide-GDP and alpha-ribazole 5'-phosphate.</text>
</comment>
<keyword evidence="13 19" id="KW-0472">Membrane</keyword>
<evidence type="ECO:0000313" key="20">
    <source>
        <dbReference type="EMBL" id="MBP1902605.1"/>
    </source>
</evidence>
<dbReference type="GO" id="GO:0051073">
    <property type="term" value="F:adenosylcobinamide-GDP ribazoletransferase activity"/>
    <property type="evidence" value="ECO:0007669"/>
    <property type="project" value="UniProtKB-UniRule"/>
</dbReference>
<evidence type="ECO:0000256" key="8">
    <source>
        <dbReference type="ARBA" id="ARBA00022573"/>
    </source>
</evidence>
<comment type="caution">
    <text evidence="19">Lacks conserved residue(s) required for the propagation of feature annotation.</text>
</comment>
<feature type="transmembrane region" description="Helical" evidence="19">
    <location>
        <begin position="107"/>
        <end position="131"/>
    </location>
</feature>
<evidence type="ECO:0000256" key="12">
    <source>
        <dbReference type="ARBA" id="ARBA00022989"/>
    </source>
</evidence>
<evidence type="ECO:0000256" key="2">
    <source>
        <dbReference type="ARBA" id="ARBA00004651"/>
    </source>
</evidence>
<dbReference type="OrthoDB" id="11748at2157"/>
<evidence type="ECO:0000256" key="16">
    <source>
        <dbReference type="ARBA" id="ARBA00032853"/>
    </source>
</evidence>
<dbReference type="PANTHER" id="PTHR34148">
    <property type="entry name" value="ADENOSYLCOBINAMIDE-GDP RIBAZOLETRANSFERASE"/>
    <property type="match status" value="1"/>
</dbReference>
<evidence type="ECO:0000256" key="15">
    <source>
        <dbReference type="ARBA" id="ARBA00032605"/>
    </source>
</evidence>
<evidence type="ECO:0000256" key="9">
    <source>
        <dbReference type="ARBA" id="ARBA00022679"/>
    </source>
</evidence>
<dbReference type="EMBL" id="JAGGKE010000010">
    <property type="protein sequence ID" value="MBP1902605.1"/>
    <property type="molecule type" value="Genomic_DNA"/>
</dbReference>
<dbReference type="Proteomes" id="UP000770586">
    <property type="component" value="Unassembled WGS sequence"/>
</dbReference>
<evidence type="ECO:0000256" key="4">
    <source>
        <dbReference type="ARBA" id="ARBA00010561"/>
    </source>
</evidence>
<comment type="subcellular location">
    <subcellularLocation>
        <location evidence="2 19">Cell membrane</location>
        <topology evidence="2 19">Multi-pass membrane protein</topology>
    </subcellularLocation>
</comment>
<accession>A0A8J7RX25</accession>
<keyword evidence="8 19" id="KW-0169">Cobalamin biosynthesis</keyword>
<reference evidence="20 21" key="1">
    <citation type="submission" date="2021-03" db="EMBL/GenBank/DDBJ databases">
        <title>Genomic Encyclopedia of Type Strains, Phase IV (KMG-IV): sequencing the most valuable type-strain genomes for metagenomic binning, comparative biology and taxonomic classification.</title>
        <authorList>
            <person name="Goeker M."/>
        </authorList>
    </citation>
    <scope>NUCLEOTIDE SEQUENCE [LARGE SCALE GENOMIC DNA]</scope>
    <source>
        <strain evidence="20 21">DSM 12287</strain>
    </source>
</reference>
<evidence type="ECO:0000256" key="6">
    <source>
        <dbReference type="ARBA" id="ARBA00015850"/>
    </source>
</evidence>
<evidence type="ECO:0000256" key="5">
    <source>
        <dbReference type="ARBA" id="ARBA00013200"/>
    </source>
</evidence>
<evidence type="ECO:0000256" key="3">
    <source>
        <dbReference type="ARBA" id="ARBA00004663"/>
    </source>
</evidence>
<keyword evidence="10 19" id="KW-0812">Transmembrane</keyword>
<dbReference type="RefSeq" id="WP_210113469.1">
    <property type="nucleotide sequence ID" value="NZ_BAAADX010000004.1"/>
</dbReference>
<evidence type="ECO:0000256" key="17">
    <source>
        <dbReference type="ARBA" id="ARBA00048623"/>
    </source>
</evidence>
<comment type="cofactor">
    <cofactor evidence="1 19">
        <name>Mg(2+)</name>
        <dbReference type="ChEBI" id="CHEBI:18420"/>
    </cofactor>
</comment>
<comment type="catalytic activity">
    <reaction evidence="17 19">
        <text>alpha-ribazole + adenosylcob(III)inamide-GDP = adenosylcob(III)alamin + GMP + H(+)</text>
        <dbReference type="Rhea" id="RHEA:16049"/>
        <dbReference type="ChEBI" id="CHEBI:10329"/>
        <dbReference type="ChEBI" id="CHEBI:15378"/>
        <dbReference type="ChEBI" id="CHEBI:18408"/>
        <dbReference type="ChEBI" id="CHEBI:58115"/>
        <dbReference type="ChEBI" id="CHEBI:60487"/>
        <dbReference type="EC" id="2.7.8.26"/>
    </reaction>
</comment>
<comment type="pathway">
    <text evidence="3 19">Cofactor biosynthesis; adenosylcobalamin biosynthesis; adenosylcobalamin from cob(II)yrinate a,c-diamide: step 7/7.</text>
</comment>